<dbReference type="Proteomes" id="UP000183954">
    <property type="component" value="Unassembled WGS sequence"/>
</dbReference>
<dbReference type="AlphaFoldDB" id="A0A1M6HAA3"/>
<accession>A0A1M6HAA3</accession>
<organism evidence="5 6">
    <name type="scientific">Desulfosporosinus lacus DSM 15449</name>
    <dbReference type="NCBI Taxonomy" id="1121420"/>
    <lineage>
        <taxon>Bacteria</taxon>
        <taxon>Bacillati</taxon>
        <taxon>Bacillota</taxon>
        <taxon>Clostridia</taxon>
        <taxon>Eubacteriales</taxon>
        <taxon>Desulfitobacteriaceae</taxon>
        <taxon>Desulfosporosinus</taxon>
    </lineage>
</organism>
<dbReference type="EMBL" id="FQXJ01000044">
    <property type="protein sequence ID" value="SHJ19151.1"/>
    <property type="molecule type" value="Genomic_DNA"/>
</dbReference>
<dbReference type="Pfam" id="PF00501">
    <property type="entry name" value="AMP-binding"/>
    <property type="match status" value="1"/>
</dbReference>
<dbReference type="InterPro" id="IPR025110">
    <property type="entry name" value="AMP-bd_C"/>
</dbReference>
<dbReference type="RefSeq" id="WP_073033574.1">
    <property type="nucleotide sequence ID" value="NZ_FQXJ01000044.1"/>
</dbReference>
<dbReference type="GO" id="GO:0016877">
    <property type="term" value="F:ligase activity, forming carbon-sulfur bonds"/>
    <property type="evidence" value="ECO:0007669"/>
    <property type="project" value="UniProtKB-ARBA"/>
</dbReference>
<dbReference type="Gene3D" id="3.30.300.30">
    <property type="match status" value="1"/>
</dbReference>
<dbReference type="FunFam" id="3.30.300.30:FF:000008">
    <property type="entry name" value="2,3-dihydroxybenzoate-AMP ligase"/>
    <property type="match status" value="1"/>
</dbReference>
<dbReference type="Pfam" id="PF13193">
    <property type="entry name" value="AMP-binding_C"/>
    <property type="match status" value="1"/>
</dbReference>
<dbReference type="InterPro" id="IPR000873">
    <property type="entry name" value="AMP-dep_synth/lig_dom"/>
</dbReference>
<name>A0A1M6HAA3_9FIRM</name>
<proteinExistence type="inferred from homology"/>
<dbReference type="PROSITE" id="PS00455">
    <property type="entry name" value="AMP_BINDING"/>
    <property type="match status" value="1"/>
</dbReference>
<evidence type="ECO:0000256" key="1">
    <source>
        <dbReference type="ARBA" id="ARBA00006432"/>
    </source>
</evidence>
<gene>
    <name evidence="5" type="ORF">SAMN02746098_05318</name>
</gene>
<evidence type="ECO:0000313" key="5">
    <source>
        <dbReference type="EMBL" id="SHJ19151.1"/>
    </source>
</evidence>
<keyword evidence="2" id="KW-0436">Ligase</keyword>
<dbReference type="PANTHER" id="PTHR43767">
    <property type="entry name" value="LONG-CHAIN-FATTY-ACID--COA LIGASE"/>
    <property type="match status" value="1"/>
</dbReference>
<dbReference type="InterPro" id="IPR042099">
    <property type="entry name" value="ANL_N_sf"/>
</dbReference>
<comment type="similarity">
    <text evidence="1">Belongs to the ATP-dependent AMP-binding enzyme family.</text>
</comment>
<evidence type="ECO:0000256" key="2">
    <source>
        <dbReference type="ARBA" id="ARBA00022598"/>
    </source>
</evidence>
<reference evidence="6" key="1">
    <citation type="submission" date="2016-11" db="EMBL/GenBank/DDBJ databases">
        <authorList>
            <person name="Varghese N."/>
            <person name="Submissions S."/>
        </authorList>
    </citation>
    <scope>NUCLEOTIDE SEQUENCE [LARGE SCALE GENOMIC DNA]</scope>
    <source>
        <strain evidence="6">DSM 15449</strain>
    </source>
</reference>
<feature type="domain" description="AMP-dependent synthetase/ligase" evidence="3">
    <location>
        <begin position="38"/>
        <end position="408"/>
    </location>
</feature>
<feature type="domain" description="AMP-binding enzyme C-terminal" evidence="4">
    <location>
        <begin position="459"/>
        <end position="533"/>
    </location>
</feature>
<sequence length="568" mass="63116">MEEATLERPWFRFYEPNVRRQVEIPELTLMGMLKQTKLKFPDNLALIFGGKKLTYSEMDVLIERMAKMLVLRGIKKGDRISIFMPNSVNWVISFFAIQRIGAVVVQTNPLYVESELKALLQDSGATGIISIPQLLPRIAAIKADVGLELIVLDYLSGFSGLAGLGLADNSVYVDLEEQLLDLSLDKLVPPEWVSQADDIAVLQYTGGTTGTAKGVMLTHHNLVANALQAWEWIGGQEGKERVLTVLPLFHIYALTACMNLAILSGGAMIILPRFDIDAVLQHINDYEPTLFPGAPTMYVAVINHPRIKEYKVSSIRCCLSGSAPLPKEVAIRFGELTGGRLVEAYGLSEASPATHLNPIFNARVGSIGVPAPNTNSKIMDLETGLRELPPGEIGELVVKGNQVMLGYWQRPEETKDVLRDGWLYTGDIAYKDEDGFFYIVDRKKDMIITGGYNVYPRDVEEVLYTHPAVREAVCAGIPNPYWGEIVKAYIVVKEGSSETEEEILKYCQGKLAGFKIPKKVEFRESLPKTAVGKVLRRYLVDEEREKILQKERAAEAQVVANQEIAVSM</sequence>
<dbReference type="OrthoDB" id="9778383at2"/>
<dbReference type="FunFam" id="3.40.50.12780:FF:000003">
    <property type="entry name" value="Long-chain-fatty-acid--CoA ligase FadD"/>
    <property type="match status" value="1"/>
</dbReference>
<dbReference type="CDD" id="cd05936">
    <property type="entry name" value="FC-FACS_FadD_like"/>
    <property type="match status" value="1"/>
</dbReference>
<evidence type="ECO:0000259" key="4">
    <source>
        <dbReference type="Pfam" id="PF13193"/>
    </source>
</evidence>
<protein>
    <submittedName>
        <fullName evidence="5">Long-chain acyl-CoA synthetase</fullName>
    </submittedName>
</protein>
<dbReference type="Gene3D" id="3.40.50.12780">
    <property type="entry name" value="N-terminal domain of ligase-like"/>
    <property type="match status" value="1"/>
</dbReference>
<dbReference type="InterPro" id="IPR045851">
    <property type="entry name" value="AMP-bd_C_sf"/>
</dbReference>
<evidence type="ECO:0000313" key="6">
    <source>
        <dbReference type="Proteomes" id="UP000183954"/>
    </source>
</evidence>
<dbReference type="InterPro" id="IPR050237">
    <property type="entry name" value="ATP-dep_AMP-bd_enzyme"/>
</dbReference>
<dbReference type="SUPFAM" id="SSF56801">
    <property type="entry name" value="Acetyl-CoA synthetase-like"/>
    <property type="match status" value="1"/>
</dbReference>
<dbReference type="STRING" id="1121420.SAMN02746098_05318"/>
<dbReference type="PANTHER" id="PTHR43767:SF9">
    <property type="entry name" value="LONG-CHAIN-FATTY-ACID--COA LIGASE"/>
    <property type="match status" value="1"/>
</dbReference>
<dbReference type="InterPro" id="IPR020845">
    <property type="entry name" value="AMP-binding_CS"/>
</dbReference>
<keyword evidence="6" id="KW-1185">Reference proteome</keyword>
<evidence type="ECO:0000259" key="3">
    <source>
        <dbReference type="Pfam" id="PF00501"/>
    </source>
</evidence>